<dbReference type="InterPro" id="IPR002716">
    <property type="entry name" value="PIN_dom"/>
</dbReference>
<reference evidence="2" key="1">
    <citation type="submission" date="2021-05" db="EMBL/GenBank/DDBJ databases">
        <authorList>
            <person name="Pietrasiak N."/>
            <person name="Ward R."/>
            <person name="Stajich J.E."/>
            <person name="Kurbessoian T."/>
        </authorList>
    </citation>
    <scope>NUCLEOTIDE SEQUENCE</scope>
    <source>
        <strain evidence="2">CPER-KK1</strain>
    </source>
</reference>
<dbReference type="EMBL" id="JAHHIF010000010">
    <property type="protein sequence ID" value="MBW4544743.1"/>
    <property type="molecule type" value="Genomic_DNA"/>
</dbReference>
<dbReference type="Gene3D" id="3.40.50.1010">
    <property type="entry name" value="5'-nuclease"/>
    <property type="match status" value="1"/>
</dbReference>
<dbReference type="SUPFAM" id="SSF88723">
    <property type="entry name" value="PIN domain-like"/>
    <property type="match status" value="1"/>
</dbReference>
<evidence type="ECO:0000313" key="2">
    <source>
        <dbReference type="EMBL" id="MBW4544743.1"/>
    </source>
</evidence>
<dbReference type="Proteomes" id="UP000753908">
    <property type="component" value="Unassembled WGS sequence"/>
</dbReference>
<dbReference type="InterPro" id="IPR029060">
    <property type="entry name" value="PIN-like_dom_sf"/>
</dbReference>
<evidence type="ECO:0000313" key="3">
    <source>
        <dbReference type="Proteomes" id="UP000753908"/>
    </source>
</evidence>
<sequence length="147" mass="16107">MGDLTLPDSSLVYVDTQILIYSVEKHPAYWSLLRPLWLKSATGNIQIISSKLALLETLVAPLKNADSVLITAYETLLLSIEMQLMPITRAILREAAQFCAQTNLRTPDTIHAATAIAHGCSIFLTNDNGFRRVSNLPLVVLSDIAAT</sequence>
<gene>
    <name evidence="2" type="ORF">KME25_09930</name>
</gene>
<organism evidence="2 3">
    <name type="scientific">Symplocastrum torsivum CPER-KK1</name>
    <dbReference type="NCBI Taxonomy" id="450513"/>
    <lineage>
        <taxon>Bacteria</taxon>
        <taxon>Bacillati</taxon>
        <taxon>Cyanobacteriota</taxon>
        <taxon>Cyanophyceae</taxon>
        <taxon>Oscillatoriophycideae</taxon>
        <taxon>Oscillatoriales</taxon>
        <taxon>Microcoleaceae</taxon>
        <taxon>Symplocastrum</taxon>
    </lineage>
</organism>
<accession>A0A951PJ98</accession>
<feature type="domain" description="PIN" evidence="1">
    <location>
        <begin position="12"/>
        <end position="134"/>
    </location>
</feature>
<protein>
    <submittedName>
        <fullName evidence="2">PIN domain-containing protein</fullName>
    </submittedName>
</protein>
<dbReference type="AlphaFoldDB" id="A0A951PJ98"/>
<comment type="caution">
    <text evidence="2">The sequence shown here is derived from an EMBL/GenBank/DDBJ whole genome shotgun (WGS) entry which is preliminary data.</text>
</comment>
<proteinExistence type="predicted"/>
<name>A0A951PJ98_9CYAN</name>
<evidence type="ECO:0000259" key="1">
    <source>
        <dbReference type="Pfam" id="PF01850"/>
    </source>
</evidence>
<dbReference type="Pfam" id="PF01850">
    <property type="entry name" value="PIN"/>
    <property type="match status" value="1"/>
</dbReference>
<reference evidence="2" key="2">
    <citation type="journal article" date="2022" name="Microbiol. Resour. Announc.">
        <title>Metagenome Sequencing to Explore Phylogenomics of Terrestrial Cyanobacteria.</title>
        <authorList>
            <person name="Ward R.D."/>
            <person name="Stajich J.E."/>
            <person name="Johansen J.R."/>
            <person name="Huntemann M."/>
            <person name="Clum A."/>
            <person name="Foster B."/>
            <person name="Foster B."/>
            <person name="Roux S."/>
            <person name="Palaniappan K."/>
            <person name="Varghese N."/>
            <person name="Mukherjee S."/>
            <person name="Reddy T.B.K."/>
            <person name="Daum C."/>
            <person name="Copeland A."/>
            <person name="Chen I.A."/>
            <person name="Ivanova N.N."/>
            <person name="Kyrpides N.C."/>
            <person name="Shapiro N."/>
            <person name="Eloe-Fadrosh E.A."/>
            <person name="Pietrasiak N."/>
        </authorList>
    </citation>
    <scope>NUCLEOTIDE SEQUENCE</scope>
    <source>
        <strain evidence="2">CPER-KK1</strain>
    </source>
</reference>